<dbReference type="GO" id="GO:0016787">
    <property type="term" value="F:hydrolase activity"/>
    <property type="evidence" value="ECO:0007669"/>
    <property type="project" value="UniProtKB-KW"/>
</dbReference>
<gene>
    <name evidence="7" type="ORF">K503DRAFT_769883</name>
</gene>
<dbReference type="SUPFAM" id="SSF52540">
    <property type="entry name" value="P-loop containing nucleoside triphosphate hydrolases"/>
    <property type="match status" value="1"/>
</dbReference>
<evidence type="ECO:0000256" key="1">
    <source>
        <dbReference type="ARBA" id="ARBA00005429"/>
    </source>
</evidence>
<dbReference type="AlphaFoldDB" id="A0A1B7N2C5"/>
<feature type="compositionally biased region" description="Basic and acidic residues" evidence="5">
    <location>
        <begin position="167"/>
        <end position="201"/>
    </location>
</feature>
<dbReference type="Gene3D" id="3.40.50.300">
    <property type="entry name" value="P-loop containing nucleotide triphosphate hydrolases"/>
    <property type="match status" value="1"/>
</dbReference>
<dbReference type="PANTHER" id="PTHR32341">
    <property type="entry name" value="INTERFERON-INDUCIBLE GTPASE"/>
    <property type="match status" value="1"/>
</dbReference>
<dbReference type="InterPro" id="IPR030385">
    <property type="entry name" value="G_IRG_dom"/>
</dbReference>
<dbReference type="InterPro" id="IPR007743">
    <property type="entry name" value="Immunity-related_GTPase-like"/>
</dbReference>
<dbReference type="Pfam" id="PF05049">
    <property type="entry name" value="IIGP"/>
    <property type="match status" value="1"/>
</dbReference>
<dbReference type="PROSITE" id="PS51716">
    <property type="entry name" value="G_IRG"/>
    <property type="match status" value="1"/>
</dbReference>
<dbReference type="InParanoid" id="A0A1B7N2C5"/>
<keyword evidence="2" id="KW-0547">Nucleotide-binding</keyword>
<comment type="similarity">
    <text evidence="1">Belongs to the TRAFAC class dynamin-like GTPase superfamily. IRG family.</text>
</comment>
<evidence type="ECO:0000313" key="8">
    <source>
        <dbReference type="Proteomes" id="UP000092154"/>
    </source>
</evidence>
<proteinExistence type="inferred from homology"/>
<protein>
    <submittedName>
        <fullName evidence="7">p-loop containing nucleoside triphosphate hydrolase protein</fullName>
    </submittedName>
</protein>
<name>A0A1B7N2C5_9AGAM</name>
<dbReference type="OrthoDB" id="422720at2759"/>
<accession>A0A1B7N2C5</accession>
<feature type="region of interest" description="Disordered" evidence="5">
    <location>
        <begin position="21"/>
        <end position="57"/>
    </location>
</feature>
<dbReference type="EMBL" id="KV448266">
    <property type="protein sequence ID" value="OAX39018.1"/>
    <property type="molecule type" value="Genomic_DNA"/>
</dbReference>
<evidence type="ECO:0000256" key="5">
    <source>
        <dbReference type="SAM" id="MobiDB-lite"/>
    </source>
</evidence>
<dbReference type="GO" id="GO:0005525">
    <property type="term" value="F:GTP binding"/>
    <property type="evidence" value="ECO:0007669"/>
    <property type="project" value="UniProtKB-KW"/>
</dbReference>
<organism evidence="7 8">
    <name type="scientific">Rhizopogon vinicolor AM-OR11-026</name>
    <dbReference type="NCBI Taxonomy" id="1314800"/>
    <lineage>
        <taxon>Eukaryota</taxon>
        <taxon>Fungi</taxon>
        <taxon>Dikarya</taxon>
        <taxon>Basidiomycota</taxon>
        <taxon>Agaricomycotina</taxon>
        <taxon>Agaricomycetes</taxon>
        <taxon>Agaricomycetidae</taxon>
        <taxon>Boletales</taxon>
        <taxon>Suillineae</taxon>
        <taxon>Rhizopogonaceae</taxon>
        <taxon>Rhizopogon</taxon>
    </lineage>
</organism>
<feature type="compositionally biased region" description="Basic and acidic residues" evidence="5">
    <location>
        <begin position="103"/>
        <end position="113"/>
    </location>
</feature>
<dbReference type="InterPro" id="IPR051515">
    <property type="entry name" value="IRG"/>
</dbReference>
<sequence>MNRVKKQLRRNLRSVTNELHRTGIMGGGHSSHSEPDWGAIHAQQRADAEARARAEAACQEAERAAQAARAEVERLAREAEAARQRFLAEQAEAARRAQAAQEEAARQHRERQQAEQAARAAREAAEARAREERQRAERLAREAEEEKRRQRAAEEAARQAAIVAQQEQERQQRIREEENRRLQAEREAAERAARQAAEEARRAQLAQEEAERQLLEGTRPVVTPSPEEYHASRAKIQYTQGFFHVAISGIAGSGKSSLVNAFRGKHNKDSDAAAVGVNETTLVVARYPDSNPSSRFVWYDVPGAGTLKVPDWKYFNEQGLYVFDCIIVVVNNRFTATDVAILTNARRFGIPAFIVRSKADQHIRNLMKDSGYDSDEEGENRARVYAWSRDQYVTETTRSIKTNLEEAKLPDQPMYLVSNITLHATVTGKVPKKMLDEVKLLTDLAGMAQRFT</sequence>
<keyword evidence="8" id="KW-1185">Reference proteome</keyword>
<feature type="domain" description="IRG-type G" evidence="6">
    <location>
        <begin position="241"/>
        <end position="437"/>
    </location>
</feature>
<keyword evidence="4" id="KW-0342">GTP-binding</keyword>
<dbReference type="PANTHER" id="PTHR32341:SF10">
    <property type="entry name" value="INTERFERON-INDUCIBLE GTPASE 5"/>
    <property type="match status" value="1"/>
</dbReference>
<reference evidence="7 8" key="1">
    <citation type="submission" date="2016-06" db="EMBL/GenBank/DDBJ databases">
        <title>Comparative genomics of the ectomycorrhizal sister species Rhizopogon vinicolor and Rhizopogon vesiculosus (Basidiomycota: Boletales) reveals a divergence of the mating type B locus.</title>
        <authorList>
            <consortium name="DOE Joint Genome Institute"/>
            <person name="Mujic A.B."/>
            <person name="Kuo A."/>
            <person name="Tritt A."/>
            <person name="Lipzen A."/>
            <person name="Chen C."/>
            <person name="Johnson J."/>
            <person name="Sharma A."/>
            <person name="Barry K."/>
            <person name="Grigoriev I.V."/>
            <person name="Spatafora J.W."/>
        </authorList>
    </citation>
    <scope>NUCLEOTIDE SEQUENCE [LARGE SCALE GENOMIC DNA]</scope>
    <source>
        <strain evidence="7 8">AM-OR11-026</strain>
    </source>
</reference>
<dbReference type="STRING" id="1314800.A0A1B7N2C5"/>
<dbReference type="InterPro" id="IPR027417">
    <property type="entry name" value="P-loop_NTPase"/>
</dbReference>
<dbReference type="Proteomes" id="UP000092154">
    <property type="component" value="Unassembled WGS sequence"/>
</dbReference>
<evidence type="ECO:0000256" key="2">
    <source>
        <dbReference type="ARBA" id="ARBA00022741"/>
    </source>
</evidence>
<feature type="region of interest" description="Disordered" evidence="5">
    <location>
        <begin position="97"/>
        <end position="201"/>
    </location>
</feature>
<keyword evidence="3 7" id="KW-0378">Hydrolase</keyword>
<evidence type="ECO:0000313" key="7">
    <source>
        <dbReference type="EMBL" id="OAX39018.1"/>
    </source>
</evidence>
<evidence type="ECO:0000256" key="4">
    <source>
        <dbReference type="ARBA" id="ARBA00023134"/>
    </source>
</evidence>
<feature type="compositionally biased region" description="Basic and acidic residues" evidence="5">
    <location>
        <begin position="44"/>
        <end position="54"/>
    </location>
</feature>
<feature type="compositionally biased region" description="Basic and acidic residues" evidence="5">
    <location>
        <begin position="120"/>
        <end position="157"/>
    </location>
</feature>
<evidence type="ECO:0000256" key="3">
    <source>
        <dbReference type="ARBA" id="ARBA00022801"/>
    </source>
</evidence>
<evidence type="ECO:0000259" key="6">
    <source>
        <dbReference type="PROSITE" id="PS51716"/>
    </source>
</evidence>
<dbReference type="GO" id="GO:0016020">
    <property type="term" value="C:membrane"/>
    <property type="evidence" value="ECO:0007669"/>
    <property type="project" value="InterPro"/>
</dbReference>